<dbReference type="AlphaFoldDB" id="A0A5J4U0L0"/>
<comment type="caution">
    <text evidence="1">The sequence shown here is derived from an EMBL/GenBank/DDBJ whole genome shotgun (WGS) entry which is preliminary data.</text>
</comment>
<evidence type="ECO:0008006" key="3">
    <source>
        <dbReference type="Google" id="ProtNLM"/>
    </source>
</evidence>
<reference evidence="1 2" key="1">
    <citation type="submission" date="2019-03" db="EMBL/GenBank/DDBJ databases">
        <title>Single cell metagenomics reveals metabolic interactions within the superorganism composed of flagellate Streblomastix strix and complex community of Bacteroidetes bacteria on its surface.</title>
        <authorList>
            <person name="Treitli S.C."/>
            <person name="Kolisko M."/>
            <person name="Husnik F."/>
            <person name="Keeling P."/>
            <person name="Hampl V."/>
        </authorList>
    </citation>
    <scope>NUCLEOTIDE SEQUENCE [LARGE SCALE GENOMIC DNA]</scope>
    <source>
        <strain evidence="1">ST1C</strain>
    </source>
</reference>
<dbReference type="EMBL" id="SNRW01022822">
    <property type="protein sequence ID" value="KAA6363511.1"/>
    <property type="molecule type" value="Genomic_DNA"/>
</dbReference>
<dbReference type="InterPro" id="IPR013922">
    <property type="entry name" value="Cyclin_PHO80-like"/>
</dbReference>
<accession>A0A5J4U0L0</accession>
<protein>
    <recommendedName>
        <fullName evidence="3">Cyclin N-terminal domain-containing protein</fullName>
    </recommendedName>
</protein>
<gene>
    <name evidence="1" type="ORF">EZS28_040962</name>
</gene>
<dbReference type="GO" id="GO:0019901">
    <property type="term" value="F:protein kinase binding"/>
    <property type="evidence" value="ECO:0007669"/>
    <property type="project" value="InterPro"/>
</dbReference>
<dbReference type="Proteomes" id="UP000324800">
    <property type="component" value="Unassembled WGS sequence"/>
</dbReference>
<proteinExistence type="predicted"/>
<evidence type="ECO:0000313" key="2">
    <source>
        <dbReference type="Proteomes" id="UP000324800"/>
    </source>
</evidence>
<sequence length="120" mass="13953">MVINESNLGTVLICAVILALKNLRDAIEYRNCWWAKAFGMSLELLNLSEIAFCTKLGFKVAVDLQQFFQLYQQNYQFLDIGRASQLHQRAQQSSIFVLQRRFEIVVYQKEFSDTVIHVDT</sequence>
<name>A0A5J4U0L0_9EUKA</name>
<dbReference type="Gene3D" id="1.10.472.10">
    <property type="entry name" value="Cyclin-like"/>
    <property type="match status" value="1"/>
</dbReference>
<dbReference type="Pfam" id="PF08613">
    <property type="entry name" value="Cyclin"/>
    <property type="match status" value="1"/>
</dbReference>
<organism evidence="1 2">
    <name type="scientific">Streblomastix strix</name>
    <dbReference type="NCBI Taxonomy" id="222440"/>
    <lineage>
        <taxon>Eukaryota</taxon>
        <taxon>Metamonada</taxon>
        <taxon>Preaxostyla</taxon>
        <taxon>Oxymonadida</taxon>
        <taxon>Streblomastigidae</taxon>
        <taxon>Streblomastix</taxon>
    </lineage>
</organism>
<evidence type="ECO:0000313" key="1">
    <source>
        <dbReference type="EMBL" id="KAA6363511.1"/>
    </source>
</evidence>